<dbReference type="InterPro" id="IPR004437">
    <property type="entry name" value="ParB/RepB/Spo0J"/>
</dbReference>
<gene>
    <name evidence="4" type="ORF">C8R26_11826</name>
</gene>
<dbReference type="PANTHER" id="PTHR33375:SF1">
    <property type="entry name" value="CHROMOSOME-PARTITIONING PROTEIN PARB-RELATED"/>
    <property type="match status" value="1"/>
</dbReference>
<dbReference type="InterPro" id="IPR003115">
    <property type="entry name" value="ParB_N"/>
</dbReference>
<dbReference type="PANTHER" id="PTHR33375">
    <property type="entry name" value="CHROMOSOME-PARTITIONING PROTEIN PARB-RELATED"/>
    <property type="match status" value="1"/>
</dbReference>
<dbReference type="Gene3D" id="6.10.250.140">
    <property type="match status" value="1"/>
</dbReference>
<feature type="compositionally biased region" description="Polar residues" evidence="2">
    <location>
        <begin position="217"/>
        <end position="226"/>
    </location>
</feature>
<evidence type="ECO:0000313" key="4">
    <source>
        <dbReference type="EMBL" id="PTQ76370.1"/>
    </source>
</evidence>
<reference evidence="4 5" key="1">
    <citation type="submission" date="2018-04" db="EMBL/GenBank/DDBJ databases">
        <title>Active sludge and wastewater microbial communities from Klosterneuburg, Austria.</title>
        <authorList>
            <person name="Wagner M."/>
        </authorList>
    </citation>
    <scope>NUCLEOTIDE SEQUENCE [LARGE SCALE GENOMIC DNA]</scope>
    <source>
        <strain evidence="4 5">Nm49</strain>
    </source>
</reference>
<dbReference type="AlphaFoldDB" id="A0A2T5HXR4"/>
<evidence type="ECO:0000256" key="1">
    <source>
        <dbReference type="ARBA" id="ARBA00006295"/>
    </source>
</evidence>
<dbReference type="GO" id="GO:0003677">
    <property type="term" value="F:DNA binding"/>
    <property type="evidence" value="ECO:0007669"/>
    <property type="project" value="InterPro"/>
</dbReference>
<dbReference type="GO" id="GO:0007059">
    <property type="term" value="P:chromosome segregation"/>
    <property type="evidence" value="ECO:0007669"/>
    <property type="project" value="TreeGrafter"/>
</dbReference>
<dbReference type="Gene3D" id="3.90.1530.30">
    <property type="match status" value="1"/>
</dbReference>
<dbReference type="SUPFAM" id="SSF109709">
    <property type="entry name" value="KorB DNA-binding domain-like"/>
    <property type="match status" value="1"/>
</dbReference>
<dbReference type="EMBL" id="QAOI01000018">
    <property type="protein sequence ID" value="PTQ76370.1"/>
    <property type="molecule type" value="Genomic_DNA"/>
</dbReference>
<dbReference type="Proteomes" id="UP000244128">
    <property type="component" value="Unassembled WGS sequence"/>
</dbReference>
<organism evidence="4 5">
    <name type="scientific">Nitrosomonas oligotropha</name>
    <dbReference type="NCBI Taxonomy" id="42354"/>
    <lineage>
        <taxon>Bacteria</taxon>
        <taxon>Pseudomonadati</taxon>
        <taxon>Pseudomonadota</taxon>
        <taxon>Betaproteobacteria</taxon>
        <taxon>Nitrosomonadales</taxon>
        <taxon>Nitrosomonadaceae</taxon>
        <taxon>Nitrosomonas</taxon>
    </lineage>
</organism>
<evidence type="ECO:0000313" key="5">
    <source>
        <dbReference type="Proteomes" id="UP000244128"/>
    </source>
</evidence>
<evidence type="ECO:0000256" key="2">
    <source>
        <dbReference type="SAM" id="MobiDB-lite"/>
    </source>
</evidence>
<dbReference type="Pfam" id="PF02195">
    <property type="entry name" value="ParB_N"/>
    <property type="match status" value="1"/>
</dbReference>
<dbReference type="Gene3D" id="1.10.10.730">
    <property type="entry name" value="KorB DNA-binding domain"/>
    <property type="match status" value="1"/>
</dbReference>
<evidence type="ECO:0000259" key="3">
    <source>
        <dbReference type="SMART" id="SM00470"/>
    </source>
</evidence>
<feature type="region of interest" description="Disordered" evidence="2">
    <location>
        <begin position="217"/>
        <end position="238"/>
    </location>
</feature>
<dbReference type="NCBIfam" id="TIGR00180">
    <property type="entry name" value="parB_part"/>
    <property type="match status" value="1"/>
</dbReference>
<dbReference type="CDD" id="cd16398">
    <property type="entry name" value="KorB_N_like"/>
    <property type="match status" value="1"/>
</dbReference>
<dbReference type="InterPro" id="IPR013741">
    <property type="entry name" value="KorB_domain"/>
</dbReference>
<proteinExistence type="inferred from homology"/>
<dbReference type="InterPro" id="IPR042075">
    <property type="entry name" value="KorB_DNA-db"/>
</dbReference>
<dbReference type="RefSeq" id="WP_107803763.1">
    <property type="nucleotide sequence ID" value="NZ_QAOI01000018.1"/>
</dbReference>
<sequence>MNYSTKNSLIKVSSLELDLSLIDEDPNQPRTEFDPVTLQELSDTIRLRGVKTPISVHPHPQIEGRFIINHGARRFRASILAKKKTIPAFIDTDYSKVDQMIENLQRDALTPREIADFIGYQYSKGFKNVEISKMIGKSPGFVSQHYTLLNLPKTIATIFNAGRTQDVIVINSLVNAFKEAPEIVIEWLNNSEQEITRGSVKLLRQFIKTEEKQITQTTSNPDTKILNSKKKTNPPPHYSNDKLLTLLGQFHEKIETQNDISAKALDSLTIQERTHLSTLLDKLVNFAK</sequence>
<dbReference type="SMART" id="SM00470">
    <property type="entry name" value="ParB"/>
    <property type="match status" value="1"/>
</dbReference>
<comment type="similarity">
    <text evidence="1">Belongs to the ParB family.</text>
</comment>
<dbReference type="Pfam" id="PF08535">
    <property type="entry name" value="KorB"/>
    <property type="match status" value="1"/>
</dbReference>
<dbReference type="InterPro" id="IPR050336">
    <property type="entry name" value="Chromosome_partition/occlusion"/>
</dbReference>
<dbReference type="InterPro" id="IPR036086">
    <property type="entry name" value="ParB/Sulfiredoxin_sf"/>
</dbReference>
<feature type="domain" description="ParB-like N-terminal" evidence="3">
    <location>
        <begin position="15"/>
        <end position="104"/>
    </location>
</feature>
<comment type="caution">
    <text evidence="4">The sequence shown here is derived from an EMBL/GenBank/DDBJ whole genome shotgun (WGS) entry which is preliminary data.</text>
</comment>
<accession>A0A2T5HXR4</accession>
<dbReference type="GO" id="GO:0005694">
    <property type="term" value="C:chromosome"/>
    <property type="evidence" value="ECO:0007669"/>
    <property type="project" value="TreeGrafter"/>
</dbReference>
<name>A0A2T5HXR4_9PROT</name>
<dbReference type="SUPFAM" id="SSF110849">
    <property type="entry name" value="ParB/Sulfiredoxin"/>
    <property type="match status" value="1"/>
</dbReference>
<protein>
    <submittedName>
        <fullName evidence="4">ParB/RepB/Spo0J family partition protein</fullName>
    </submittedName>
</protein>